<dbReference type="PANTHER" id="PTHR42904">
    <property type="entry name" value="NUDIX HYDROLASE, NUDC SUBFAMILY"/>
    <property type="match status" value="1"/>
</dbReference>
<reference evidence="6 7" key="1">
    <citation type="submission" date="2022-10" db="EMBL/GenBank/DDBJ databases">
        <title>Alteromonas sp. chi3 Genome sequencing.</title>
        <authorList>
            <person name="Park S."/>
        </authorList>
    </citation>
    <scope>NUCLEOTIDE SEQUENCE [LARGE SCALE GENOMIC DNA]</scope>
    <source>
        <strain evidence="7">chi3</strain>
    </source>
</reference>
<comment type="caution">
    <text evidence="6">The sequence shown here is derived from an EMBL/GenBank/DDBJ whole genome shotgun (WGS) entry which is preliminary data.</text>
</comment>
<evidence type="ECO:0000256" key="3">
    <source>
        <dbReference type="ARBA" id="ARBA00022801"/>
    </source>
</evidence>
<evidence type="ECO:0000313" key="7">
    <source>
        <dbReference type="Proteomes" id="UP001218788"/>
    </source>
</evidence>
<proteinExistence type="predicted"/>
<dbReference type="CDD" id="cd04681">
    <property type="entry name" value="NUDIX_Hydrolase"/>
    <property type="match status" value="1"/>
</dbReference>
<evidence type="ECO:0000256" key="1">
    <source>
        <dbReference type="ARBA" id="ARBA00001946"/>
    </source>
</evidence>
<dbReference type="Proteomes" id="UP001218788">
    <property type="component" value="Unassembled WGS sequence"/>
</dbReference>
<dbReference type="InterPro" id="IPR020476">
    <property type="entry name" value="Nudix_hydrolase"/>
</dbReference>
<dbReference type="PROSITE" id="PS51462">
    <property type="entry name" value="NUDIX"/>
    <property type="match status" value="1"/>
</dbReference>
<evidence type="ECO:0000256" key="4">
    <source>
        <dbReference type="ARBA" id="ARBA00022842"/>
    </source>
</evidence>
<dbReference type="InterPro" id="IPR050241">
    <property type="entry name" value="NAD-cap_RNA_hydrolase_NudC"/>
</dbReference>
<dbReference type="PANTHER" id="PTHR42904:SF12">
    <property type="entry name" value="ADP-RIBOSE PYROPHOSPHATASE-RELATED"/>
    <property type="match status" value="1"/>
</dbReference>
<evidence type="ECO:0000256" key="2">
    <source>
        <dbReference type="ARBA" id="ARBA00022723"/>
    </source>
</evidence>
<dbReference type="InterPro" id="IPR015797">
    <property type="entry name" value="NUDIX_hydrolase-like_dom_sf"/>
</dbReference>
<comment type="cofactor">
    <cofactor evidence="1">
        <name>Mg(2+)</name>
        <dbReference type="ChEBI" id="CHEBI:18420"/>
    </cofactor>
</comment>
<feature type="domain" description="Nudix hydrolase" evidence="5">
    <location>
        <begin position="34"/>
        <end position="166"/>
    </location>
</feature>
<keyword evidence="2" id="KW-0479">Metal-binding</keyword>
<dbReference type="Pfam" id="PF00293">
    <property type="entry name" value="NUDIX"/>
    <property type="match status" value="1"/>
</dbReference>
<sequence>MPKNYCPRCGSLALLSHDGNQYGCEQCDFELFRNVAAAVGVVLVHQQHILLVKRSKAPQAGMWDLPGGFVNRGETAEQALRRECQEELAIQLDSELAFLGAWPNLYAYKELEYPTLDIFYTATLTNRPQLTADNTEVYDVTWMSSDACRTLDMAFNSGALAIAAYLRR</sequence>
<protein>
    <submittedName>
        <fullName evidence="6">NUDIX domain-containing protein</fullName>
    </submittedName>
</protein>
<evidence type="ECO:0000313" key="6">
    <source>
        <dbReference type="EMBL" id="MDC8829756.1"/>
    </source>
</evidence>
<keyword evidence="3" id="KW-0378">Hydrolase</keyword>
<organism evidence="6 7">
    <name type="scientific">Alteromonas gilva</name>
    <dbReference type="NCBI Taxonomy" id="2987522"/>
    <lineage>
        <taxon>Bacteria</taxon>
        <taxon>Pseudomonadati</taxon>
        <taxon>Pseudomonadota</taxon>
        <taxon>Gammaproteobacteria</taxon>
        <taxon>Alteromonadales</taxon>
        <taxon>Alteromonadaceae</taxon>
        <taxon>Alteromonas/Salinimonas group</taxon>
        <taxon>Alteromonas</taxon>
    </lineage>
</organism>
<dbReference type="RefSeq" id="WP_273638323.1">
    <property type="nucleotide sequence ID" value="NZ_JAQQXP010000001.1"/>
</dbReference>
<name>A0ABT5KYB3_9ALTE</name>
<dbReference type="SUPFAM" id="SSF55811">
    <property type="entry name" value="Nudix"/>
    <property type="match status" value="1"/>
</dbReference>
<dbReference type="InterPro" id="IPR000086">
    <property type="entry name" value="NUDIX_hydrolase_dom"/>
</dbReference>
<gene>
    <name evidence="6" type="ORF">OIK42_03160</name>
</gene>
<accession>A0ABT5KYB3</accession>
<keyword evidence="7" id="KW-1185">Reference proteome</keyword>
<dbReference type="EMBL" id="JAQQXP010000001">
    <property type="protein sequence ID" value="MDC8829756.1"/>
    <property type="molecule type" value="Genomic_DNA"/>
</dbReference>
<keyword evidence="4" id="KW-0460">Magnesium</keyword>
<dbReference type="PRINTS" id="PR00502">
    <property type="entry name" value="NUDIXFAMILY"/>
</dbReference>
<dbReference type="Gene3D" id="3.90.79.10">
    <property type="entry name" value="Nucleoside Triphosphate Pyrophosphohydrolase"/>
    <property type="match status" value="1"/>
</dbReference>
<evidence type="ECO:0000259" key="5">
    <source>
        <dbReference type="PROSITE" id="PS51462"/>
    </source>
</evidence>